<keyword evidence="1" id="KW-0472">Membrane</keyword>
<dbReference type="EMBL" id="JAUOPB010000002">
    <property type="protein sequence ID" value="MDO6421378.1"/>
    <property type="molecule type" value="Genomic_DNA"/>
</dbReference>
<organism evidence="2 3">
    <name type="scientific">Saccharophagus degradans</name>
    <dbReference type="NCBI Taxonomy" id="86304"/>
    <lineage>
        <taxon>Bacteria</taxon>
        <taxon>Pseudomonadati</taxon>
        <taxon>Pseudomonadota</taxon>
        <taxon>Gammaproteobacteria</taxon>
        <taxon>Cellvibrionales</taxon>
        <taxon>Cellvibrionaceae</taxon>
        <taxon>Saccharophagus</taxon>
    </lineage>
</organism>
<proteinExistence type="predicted"/>
<dbReference type="PANTHER" id="PTHR42999">
    <property type="entry name" value="ANTIBIOTIC RESISTANCE PROTEIN MCBG"/>
    <property type="match status" value="1"/>
</dbReference>
<dbReference type="AlphaFoldDB" id="A0AAW7X4A5"/>
<dbReference type="RefSeq" id="WP_303490805.1">
    <property type="nucleotide sequence ID" value="NZ_JAUOPB010000002.1"/>
</dbReference>
<protein>
    <submittedName>
        <fullName evidence="2">Pentapeptide repeat-containing protein</fullName>
    </submittedName>
</protein>
<sequence length="502" mass="57213">MTNYDKYELTQKDFSSSNLIAKSKTKVTEDDSEINVRGTLLTIKIDNRTTSKSINLKECQAEKLTINECEFEKDVTISNCEFNETLEFKGCTFKNLIFENCNFAGSFKISEETTAKEITLKDCTFSNTVYFLQTKIDDTIKIKNSTFKSGLIISSNCSVELNHCDGDISIEMVADETNDHRLTINSQRNANIFIAKAYAHGDETLPSIDTIWISNIHDLKSLAIDRFIISRLIVQNSVINCSFLLKNINVNELDFYYLTNKAGEEMILNGISPLGNKSKFQLRHSSLGSAQIRNCKLSDFSEFKFIESEIDRVLSRNTEWPFKVETQAPQNEDQDQDKDNSTRGLEAYYRACKDIYEKSGERARSLEFKSRHTELQYKSTEWNWPNFPYKLAILISSLSSDHGTNWIKALLWLLLSTSVSTVLIIIASIFLTGTNGIECFCTQFGTFNLSSIFFQLLLPTHKFDALVGVEAHFLTYAIDMLTRVANGYLIFQIIKSSRSYSQ</sequence>
<name>A0AAW7X4A5_9GAMM</name>
<comment type="caution">
    <text evidence="2">The sequence shown here is derived from an EMBL/GenBank/DDBJ whole genome shotgun (WGS) entry which is preliminary data.</text>
</comment>
<evidence type="ECO:0000313" key="2">
    <source>
        <dbReference type="EMBL" id="MDO6421378.1"/>
    </source>
</evidence>
<feature type="transmembrane region" description="Helical" evidence="1">
    <location>
        <begin position="409"/>
        <end position="432"/>
    </location>
</feature>
<dbReference type="Proteomes" id="UP001169760">
    <property type="component" value="Unassembled WGS sequence"/>
</dbReference>
<gene>
    <name evidence="2" type="ORF">Q4521_02725</name>
</gene>
<dbReference type="PANTHER" id="PTHR42999:SF1">
    <property type="entry name" value="PENTAPEPTIDE REPEAT-CONTAINING PROTEIN"/>
    <property type="match status" value="1"/>
</dbReference>
<dbReference type="InterPro" id="IPR052949">
    <property type="entry name" value="PA_immunity-related"/>
</dbReference>
<dbReference type="InterPro" id="IPR001646">
    <property type="entry name" value="5peptide_repeat"/>
</dbReference>
<accession>A0AAW7X4A5</accession>
<evidence type="ECO:0000313" key="3">
    <source>
        <dbReference type="Proteomes" id="UP001169760"/>
    </source>
</evidence>
<dbReference type="Gene3D" id="2.160.20.80">
    <property type="entry name" value="E3 ubiquitin-protein ligase SopA"/>
    <property type="match status" value="1"/>
</dbReference>
<keyword evidence="1" id="KW-0812">Transmembrane</keyword>
<evidence type="ECO:0000256" key="1">
    <source>
        <dbReference type="SAM" id="Phobius"/>
    </source>
</evidence>
<reference evidence="2" key="1">
    <citation type="submission" date="2023-07" db="EMBL/GenBank/DDBJ databases">
        <title>Genome content predicts the carbon catabolic preferences of heterotrophic bacteria.</title>
        <authorList>
            <person name="Gralka M."/>
        </authorList>
    </citation>
    <scope>NUCLEOTIDE SEQUENCE</scope>
    <source>
        <strain evidence="2">I3M17_2</strain>
    </source>
</reference>
<keyword evidence="1" id="KW-1133">Transmembrane helix</keyword>
<dbReference type="Pfam" id="PF13576">
    <property type="entry name" value="Pentapeptide_3"/>
    <property type="match status" value="1"/>
</dbReference>